<evidence type="ECO:0008006" key="4">
    <source>
        <dbReference type="Google" id="ProtNLM"/>
    </source>
</evidence>
<dbReference type="eggNOG" id="ENOG5031WT0">
    <property type="taxonomic scope" value="Bacteria"/>
</dbReference>
<dbReference type="RefSeq" id="WP_037940039.1">
    <property type="nucleotide sequence ID" value="NZ_JBFADL010000070.1"/>
</dbReference>
<proteinExistence type="predicted"/>
<gene>
    <name evidence="2" type="ORF">BU52_29895</name>
</gene>
<protein>
    <recommendedName>
        <fullName evidence="4">Type VII secretion system-associated protein</fullName>
    </recommendedName>
</protein>
<organism evidence="2 3">
    <name type="scientific">Streptomyces toyocaensis</name>
    <dbReference type="NCBI Taxonomy" id="55952"/>
    <lineage>
        <taxon>Bacteria</taxon>
        <taxon>Bacillati</taxon>
        <taxon>Actinomycetota</taxon>
        <taxon>Actinomycetes</taxon>
        <taxon>Kitasatosporales</taxon>
        <taxon>Streptomycetaceae</taxon>
        <taxon>Streptomyces</taxon>
    </lineage>
</organism>
<dbReference type="AlphaFoldDB" id="A0A081XJ50"/>
<dbReference type="OrthoDB" id="4159960at2"/>
<dbReference type="EMBL" id="JFCB01000039">
    <property type="protein sequence ID" value="KES03573.1"/>
    <property type="molecule type" value="Genomic_DNA"/>
</dbReference>
<reference evidence="2 3" key="1">
    <citation type="submission" date="2014-02" db="EMBL/GenBank/DDBJ databases">
        <title>The genome announcement of Streptomyces toyocaensis NRRL15009.</title>
        <authorList>
            <person name="Hong H.-J."/>
            <person name="Kwun M.J."/>
        </authorList>
    </citation>
    <scope>NUCLEOTIDE SEQUENCE [LARGE SCALE GENOMIC DNA]</scope>
    <source>
        <strain evidence="2 3">NRRL 15009</strain>
    </source>
</reference>
<dbReference type="NCBIfam" id="NF033533">
    <property type="entry name" value="lone7_assoc_B"/>
    <property type="match status" value="1"/>
</dbReference>
<evidence type="ECO:0000313" key="2">
    <source>
        <dbReference type="EMBL" id="KES03573.1"/>
    </source>
</evidence>
<name>A0A081XJ50_STRTO</name>
<evidence type="ECO:0000313" key="3">
    <source>
        <dbReference type="Proteomes" id="UP000028341"/>
    </source>
</evidence>
<accession>A0A081XJ50</accession>
<dbReference type="InterPro" id="IPR049801">
    <property type="entry name" value="T7SS_assoc-like"/>
</dbReference>
<comment type="caution">
    <text evidence="2">The sequence shown here is derived from an EMBL/GenBank/DDBJ whole genome shotgun (WGS) entry which is preliminary data.</text>
</comment>
<keyword evidence="3" id="KW-1185">Reference proteome</keyword>
<sequence length="167" mass="18127">MAGEKADVRHFDLKQMENFRDHEVQPVYAAAKKHREEGDGANIRPLGHLTDGHTTPENLDKNTQLLRLGRMAKADLDHVVSGHTLVTQVKNAATALDTLLGSQMDLFKEMLEALTETIDDANKTKGKNLDAINAQLLRQTFNEVYALTGGGIAAPTGSTPNVPKTGS</sequence>
<dbReference type="Proteomes" id="UP000028341">
    <property type="component" value="Unassembled WGS sequence"/>
</dbReference>
<feature type="region of interest" description="Disordered" evidence="1">
    <location>
        <begin position="39"/>
        <end position="58"/>
    </location>
</feature>
<dbReference type="STRING" id="55952.BU52_29895"/>
<evidence type="ECO:0000256" key="1">
    <source>
        <dbReference type="SAM" id="MobiDB-lite"/>
    </source>
</evidence>